<keyword evidence="5 7" id="KW-0449">Lipoprotein</keyword>
<evidence type="ECO:0000256" key="4">
    <source>
        <dbReference type="ARBA" id="ARBA00023139"/>
    </source>
</evidence>
<keyword evidence="3" id="KW-0472">Membrane</keyword>
<evidence type="ECO:0000256" key="5">
    <source>
        <dbReference type="ARBA" id="ARBA00023288"/>
    </source>
</evidence>
<dbReference type="EMBL" id="UGUA01000002">
    <property type="protein sequence ID" value="SUC35797.1"/>
    <property type="molecule type" value="Genomic_DNA"/>
</dbReference>
<dbReference type="GO" id="GO:0005886">
    <property type="term" value="C:plasma membrane"/>
    <property type="evidence" value="ECO:0007669"/>
    <property type="project" value="InterPro"/>
</dbReference>
<dbReference type="AlphaFoldDB" id="A0A379G4C7"/>
<dbReference type="RefSeq" id="WP_112836901.1">
    <property type="nucleotide sequence ID" value="NZ_AP018946.1"/>
</dbReference>
<keyword evidence="1" id="KW-1003">Cell membrane</keyword>
<feature type="chain" id="PRO_5016920487" evidence="6">
    <location>
        <begin position="24"/>
        <end position="252"/>
    </location>
</feature>
<gene>
    <name evidence="7" type="ORF">NCTC12026_02198</name>
</gene>
<keyword evidence="2 6" id="KW-0732">Signal</keyword>
<protein>
    <submittedName>
        <fullName evidence="7">Lipoprotein</fullName>
    </submittedName>
</protein>
<dbReference type="InterPro" id="IPR010646">
    <property type="entry name" value="UPF0257"/>
</dbReference>
<feature type="signal peptide" evidence="6">
    <location>
        <begin position="1"/>
        <end position="23"/>
    </location>
</feature>
<reference evidence="7 8" key="1">
    <citation type="submission" date="2018-06" db="EMBL/GenBank/DDBJ databases">
        <authorList>
            <consortium name="Pathogen Informatics"/>
            <person name="Doyle S."/>
        </authorList>
    </citation>
    <scope>NUCLEOTIDE SEQUENCE [LARGE SCALE GENOMIC DNA]</scope>
    <source>
        <strain evidence="7 8">NCTC12026</strain>
    </source>
</reference>
<accession>A0A379G4C7</accession>
<evidence type="ECO:0000256" key="2">
    <source>
        <dbReference type="ARBA" id="ARBA00022729"/>
    </source>
</evidence>
<evidence type="ECO:0000313" key="8">
    <source>
        <dbReference type="Proteomes" id="UP000255129"/>
    </source>
</evidence>
<dbReference type="Proteomes" id="UP000255129">
    <property type="component" value="Unassembled WGS sequence"/>
</dbReference>
<evidence type="ECO:0000256" key="1">
    <source>
        <dbReference type="ARBA" id="ARBA00022475"/>
    </source>
</evidence>
<keyword evidence="4" id="KW-0564">Palmitate</keyword>
<name>A0A379G4C7_9GAMM</name>
<dbReference type="OrthoDB" id="6628430at2"/>
<dbReference type="Pfam" id="PF06788">
    <property type="entry name" value="UPF0257"/>
    <property type="match status" value="1"/>
</dbReference>
<sequence>MKIEILPVVACTVAILIPFKATAMSEQKYNPVVFNMAQMYDFNPVKGNVKEVKSTIYNEDNSINYISNLKIGRDGCIDEFSLSQVKDEYINSIHNELFVKRVKDKLIGEDINGPVEMEIGKDCLVLSKKDSNGKLLYEYNDDGFIKGSMIKSPNIKLNEYHYDKDNRLYAITYYSENKVFSETVVEYDKDPAKPYDVLLEVKVMNQSALIADTKCEYDKRGVSYKCNFVLTLTPNGKTIKLNKRSTTEVIFY</sequence>
<evidence type="ECO:0000256" key="6">
    <source>
        <dbReference type="SAM" id="SignalP"/>
    </source>
</evidence>
<evidence type="ECO:0000313" key="7">
    <source>
        <dbReference type="EMBL" id="SUC35797.1"/>
    </source>
</evidence>
<organism evidence="7 8">
    <name type="scientific">Providencia rustigianii</name>
    <dbReference type="NCBI Taxonomy" id="158850"/>
    <lineage>
        <taxon>Bacteria</taxon>
        <taxon>Pseudomonadati</taxon>
        <taxon>Pseudomonadota</taxon>
        <taxon>Gammaproteobacteria</taxon>
        <taxon>Enterobacterales</taxon>
        <taxon>Morganellaceae</taxon>
        <taxon>Providencia</taxon>
    </lineage>
</organism>
<evidence type="ECO:0000256" key="3">
    <source>
        <dbReference type="ARBA" id="ARBA00023136"/>
    </source>
</evidence>
<proteinExistence type="predicted"/>